<feature type="domain" description="DM10" evidence="8">
    <location>
        <begin position="321"/>
        <end position="439"/>
    </location>
</feature>
<dbReference type="Pfam" id="PF06565">
    <property type="entry name" value="DM10_dom"/>
    <property type="match status" value="3"/>
</dbReference>
<feature type="compositionally biased region" description="Basic and acidic residues" evidence="7">
    <location>
        <begin position="818"/>
        <end position="831"/>
    </location>
</feature>
<feature type="region of interest" description="Disordered" evidence="7">
    <location>
        <begin position="1"/>
        <end position="36"/>
    </location>
</feature>
<feature type="compositionally biased region" description="Gly residues" evidence="7">
    <location>
        <begin position="1"/>
        <end position="11"/>
    </location>
</feature>
<dbReference type="InterPro" id="IPR006602">
    <property type="entry name" value="DM10_dom"/>
</dbReference>
<feature type="compositionally biased region" description="Low complexity" evidence="7">
    <location>
        <begin position="257"/>
        <end position="280"/>
    </location>
</feature>
<dbReference type="OrthoDB" id="10255210at2759"/>
<keyword evidence="4" id="KW-0677">Repeat</keyword>
<dbReference type="InterPro" id="IPR040193">
    <property type="entry name" value="EFHC1/EFHC2/EFHB"/>
</dbReference>
<dbReference type="GeneID" id="5724573"/>
<feature type="compositionally biased region" description="Low complexity" evidence="7">
    <location>
        <begin position="91"/>
        <end position="109"/>
    </location>
</feature>
<gene>
    <name evidence="9" type="ORF">CHLRE_14g611250v5</name>
</gene>
<feature type="domain" description="DM10" evidence="8">
    <location>
        <begin position="502"/>
        <end position="614"/>
    </location>
</feature>
<dbReference type="ExpressionAtlas" id="A0A2K3CXB1">
    <property type="expression patterns" value="differential"/>
</dbReference>
<feature type="compositionally biased region" description="Low complexity" evidence="7">
    <location>
        <begin position="722"/>
        <end position="769"/>
    </location>
</feature>
<feature type="domain" description="DM10" evidence="8">
    <location>
        <begin position="130"/>
        <end position="234"/>
    </location>
</feature>
<dbReference type="Gramene" id="PNW72908">
    <property type="protein sequence ID" value="PNW72908"/>
    <property type="gene ID" value="CHLRE_14g611250v5"/>
</dbReference>
<evidence type="ECO:0000256" key="7">
    <source>
        <dbReference type="SAM" id="MobiDB-lite"/>
    </source>
</evidence>
<dbReference type="OMA" id="ETDMQVG"/>
<proteinExistence type="predicted"/>
<sequence>MRRAAGYGGDGGDGRREVAPPLPNLPGHNLGRNLADTIAPRPKNATLRYINGYAIVEDVAQTQDPLNRAYKWGGRVPDAGPIAPFALHNEPGAQPGQSQPPSRGQQQAATSEPGFSGRTGGRVPNWIAYDRKVLGFSGYFREEVPNSALETWRVRRVAIRYYMENDTVEIVEMREANSGLPQGTLLKRHNALQDSGAPLRWPDLRVGSAVTLYKRTYYIVSADAGTRAFYAERGQEQPPDEALPEGPFDQRRKAQEAAAAAARARPPTRGGVPGATTTAAPGGGPPLPHDAADDLYIEPRGPGAVFEVCATRREAEMETRDNAVLRFLASWDNTAVTFGEVLCFSLFYYVADGTVEVREVLQRNSGRDPFPLLLARGRLPKTLPPVFGRPMSPRSRAALQLQYYDWRDLKLGAKVNCYGRPLLLYDCDEATRVWLRRHVPGIQESDLQPIAVDFDPNGPKRPPLAIPPHTSGFGSEEDSLQNVLHLIPRPPPRHYSDYLENWNKVLRFEARMVPLGPGRPLVGPHDAERRFIICFHLLDRTLSIWEPRRDNSGMEDGRTFLERTKVRNPASAAPGGANFSETDMQVGAVLEVFGRGFQLLEADAYSLRYQEKEAATFPWADYDKVLAKLQAWLSLYPDQLPERLSADLLAAGGADGSGYIPKHKLYSLLSALGSDLSPHEVITLCRQLGADRQGLLASQLLVALGLMDPPPPPEPAPEPQPHEAAAYQQQQQQPAVPFPAQEPAAAASAAAPGRVAWAPHPSAPAARAPPAAPPPPDTYRGLGPAPGHPRVDMPPVPYHHLGTGGGGGFPQQQAPHHAWADDRRHVRDTYDRPGSAASGASGGKSVGGSIHSGLHQPASLWQTTNSAIGGVNHAGSYRKR</sequence>
<evidence type="ECO:0000313" key="10">
    <source>
        <dbReference type="Proteomes" id="UP000006906"/>
    </source>
</evidence>
<dbReference type="PANTHER" id="PTHR12086:SF9">
    <property type="entry name" value="EF-HAND DOMAIN-CONTAINING PROTEIN 1"/>
    <property type="match status" value="1"/>
</dbReference>
<feature type="region of interest" description="Disordered" evidence="7">
    <location>
        <begin position="81"/>
        <end position="120"/>
    </location>
</feature>
<dbReference type="GO" id="GO:0043014">
    <property type="term" value="F:alpha-tubulin binding"/>
    <property type="evidence" value="ECO:0000318"/>
    <property type="project" value="GO_Central"/>
</dbReference>
<dbReference type="KEGG" id="cre:CHLRE_14g611250v5"/>
<dbReference type="SMART" id="SM00676">
    <property type="entry name" value="DM10"/>
    <property type="match status" value="3"/>
</dbReference>
<accession>A0A2K3CXB1</accession>
<evidence type="ECO:0000313" key="9">
    <source>
        <dbReference type="EMBL" id="PNW72908.1"/>
    </source>
</evidence>
<keyword evidence="6" id="KW-0966">Cell projection</keyword>
<protein>
    <recommendedName>
        <fullName evidence="8">DM10 domain-containing protein</fullName>
    </recommendedName>
</protein>
<keyword evidence="5" id="KW-0206">Cytoskeleton</keyword>
<name>A0A2K3CXB1_CHLRE</name>
<dbReference type="GO" id="GO:0072686">
    <property type="term" value="C:mitotic spindle"/>
    <property type="evidence" value="ECO:0000318"/>
    <property type="project" value="GO_Central"/>
</dbReference>
<dbReference type="AlphaFoldDB" id="A0A2K3CXB1"/>
<dbReference type="InParanoid" id="A0A2K3CXB1"/>
<evidence type="ECO:0000256" key="6">
    <source>
        <dbReference type="ARBA" id="ARBA00023273"/>
    </source>
</evidence>
<evidence type="ECO:0000256" key="2">
    <source>
        <dbReference type="ARBA" id="ARBA00004245"/>
    </source>
</evidence>
<evidence type="ECO:0000256" key="1">
    <source>
        <dbReference type="ARBA" id="ARBA00004138"/>
    </source>
</evidence>
<organism evidence="9 10">
    <name type="scientific">Chlamydomonas reinhardtii</name>
    <name type="common">Chlamydomonas smithii</name>
    <dbReference type="NCBI Taxonomy" id="3055"/>
    <lineage>
        <taxon>Eukaryota</taxon>
        <taxon>Viridiplantae</taxon>
        <taxon>Chlorophyta</taxon>
        <taxon>core chlorophytes</taxon>
        <taxon>Chlorophyceae</taxon>
        <taxon>CS clade</taxon>
        <taxon>Chlamydomonadales</taxon>
        <taxon>Chlamydomonadaceae</taxon>
        <taxon>Chlamydomonas</taxon>
    </lineage>
</organism>
<dbReference type="FunFam" id="2.30.29.170:FF:000004">
    <property type="entry name" value="EF-hand domain containing 2"/>
    <property type="match status" value="1"/>
</dbReference>
<dbReference type="PROSITE" id="PS51336">
    <property type="entry name" value="DM10"/>
    <property type="match status" value="3"/>
</dbReference>
<dbReference type="Proteomes" id="UP000006906">
    <property type="component" value="Chromosome 14"/>
</dbReference>
<dbReference type="STRING" id="3055.A0A2K3CXB1"/>
<dbReference type="RefSeq" id="XP_042916662.1">
    <property type="nucleotide sequence ID" value="XM_043069989.1"/>
</dbReference>
<feature type="region of interest" description="Disordered" evidence="7">
    <location>
        <begin position="706"/>
        <end position="880"/>
    </location>
</feature>
<dbReference type="EMBL" id="CM008975">
    <property type="protein sequence ID" value="PNW72908.1"/>
    <property type="molecule type" value="Genomic_DNA"/>
</dbReference>
<keyword evidence="3" id="KW-0963">Cytoplasm</keyword>
<feature type="compositionally biased region" description="Pro residues" evidence="7">
    <location>
        <begin position="708"/>
        <end position="719"/>
    </location>
</feature>
<dbReference type="GO" id="GO:0060285">
    <property type="term" value="P:cilium-dependent cell motility"/>
    <property type="evidence" value="ECO:0000318"/>
    <property type="project" value="GO_Central"/>
</dbReference>
<evidence type="ECO:0000259" key="8">
    <source>
        <dbReference type="PROSITE" id="PS51336"/>
    </source>
</evidence>
<dbReference type="GO" id="GO:0000281">
    <property type="term" value="P:mitotic cytokinesis"/>
    <property type="evidence" value="ECO:0000318"/>
    <property type="project" value="GO_Central"/>
</dbReference>
<keyword evidence="10" id="KW-1185">Reference proteome</keyword>
<dbReference type="GO" id="GO:0005930">
    <property type="term" value="C:axoneme"/>
    <property type="evidence" value="ECO:0000318"/>
    <property type="project" value="GO_Central"/>
</dbReference>
<evidence type="ECO:0000256" key="3">
    <source>
        <dbReference type="ARBA" id="ARBA00022490"/>
    </source>
</evidence>
<feature type="compositionally biased region" description="Low complexity" evidence="7">
    <location>
        <begin position="25"/>
        <end position="34"/>
    </location>
</feature>
<dbReference type="Gene3D" id="2.30.29.170">
    <property type="match status" value="3"/>
</dbReference>
<comment type="subcellular location">
    <subcellularLocation>
        <location evidence="1">Cell projection</location>
        <location evidence="1">Cilium</location>
    </subcellularLocation>
    <subcellularLocation>
        <location evidence="2">Cytoplasm</location>
        <location evidence="2">Cytoskeleton</location>
    </subcellularLocation>
</comment>
<dbReference type="GO" id="GO:0007052">
    <property type="term" value="P:mitotic spindle organization"/>
    <property type="evidence" value="ECO:0000318"/>
    <property type="project" value="GO_Central"/>
</dbReference>
<evidence type="ECO:0000256" key="4">
    <source>
        <dbReference type="ARBA" id="ARBA00022737"/>
    </source>
</evidence>
<feature type="region of interest" description="Disordered" evidence="7">
    <location>
        <begin position="234"/>
        <end position="294"/>
    </location>
</feature>
<dbReference type="FunFam" id="2.30.29.170:FF:000009">
    <property type="entry name" value="EF-hand domain (C-terminal)-containing 1"/>
    <property type="match status" value="1"/>
</dbReference>
<reference evidence="9 10" key="1">
    <citation type="journal article" date="2007" name="Science">
        <title>The Chlamydomonas genome reveals the evolution of key animal and plant functions.</title>
        <authorList>
            <person name="Merchant S.S."/>
            <person name="Prochnik S.E."/>
            <person name="Vallon O."/>
            <person name="Harris E.H."/>
            <person name="Karpowicz S.J."/>
            <person name="Witman G.B."/>
            <person name="Terry A."/>
            <person name="Salamov A."/>
            <person name="Fritz-Laylin L.K."/>
            <person name="Marechal-Drouard L."/>
            <person name="Marshall W.F."/>
            <person name="Qu L.H."/>
            <person name="Nelson D.R."/>
            <person name="Sanderfoot A.A."/>
            <person name="Spalding M.H."/>
            <person name="Kapitonov V.V."/>
            <person name="Ren Q."/>
            <person name="Ferris P."/>
            <person name="Lindquist E."/>
            <person name="Shapiro H."/>
            <person name="Lucas S.M."/>
            <person name="Grimwood J."/>
            <person name="Schmutz J."/>
            <person name="Cardol P."/>
            <person name="Cerutti H."/>
            <person name="Chanfreau G."/>
            <person name="Chen C.L."/>
            <person name="Cognat V."/>
            <person name="Croft M.T."/>
            <person name="Dent R."/>
            <person name="Dutcher S."/>
            <person name="Fernandez E."/>
            <person name="Fukuzawa H."/>
            <person name="Gonzalez-Ballester D."/>
            <person name="Gonzalez-Halphen D."/>
            <person name="Hallmann A."/>
            <person name="Hanikenne M."/>
            <person name="Hippler M."/>
            <person name="Inwood W."/>
            <person name="Jabbari K."/>
            <person name="Kalanon M."/>
            <person name="Kuras R."/>
            <person name="Lefebvre P.A."/>
            <person name="Lemaire S.D."/>
            <person name="Lobanov A.V."/>
            <person name="Lohr M."/>
            <person name="Manuell A."/>
            <person name="Meier I."/>
            <person name="Mets L."/>
            <person name="Mittag M."/>
            <person name="Mittelmeier T."/>
            <person name="Moroney J.V."/>
            <person name="Moseley J."/>
            <person name="Napoli C."/>
            <person name="Nedelcu A.M."/>
            <person name="Niyogi K."/>
            <person name="Novoselov S.V."/>
            <person name="Paulsen I.T."/>
            <person name="Pazour G."/>
            <person name="Purton S."/>
            <person name="Ral J.P."/>
            <person name="Riano-Pachon D.M."/>
            <person name="Riekhof W."/>
            <person name="Rymarquis L."/>
            <person name="Schroda M."/>
            <person name="Stern D."/>
            <person name="Umen J."/>
            <person name="Willows R."/>
            <person name="Wilson N."/>
            <person name="Zimmer S.L."/>
            <person name="Allmer J."/>
            <person name="Balk J."/>
            <person name="Bisova K."/>
            <person name="Chen C.J."/>
            <person name="Elias M."/>
            <person name="Gendler K."/>
            <person name="Hauser C."/>
            <person name="Lamb M.R."/>
            <person name="Ledford H."/>
            <person name="Long J.C."/>
            <person name="Minagawa J."/>
            <person name="Page M.D."/>
            <person name="Pan J."/>
            <person name="Pootakham W."/>
            <person name="Roje S."/>
            <person name="Rose A."/>
            <person name="Stahlberg E."/>
            <person name="Terauchi A.M."/>
            <person name="Yang P."/>
            <person name="Ball S."/>
            <person name="Bowler C."/>
            <person name="Dieckmann C.L."/>
            <person name="Gladyshev V.N."/>
            <person name="Green P."/>
            <person name="Jorgensen R."/>
            <person name="Mayfield S."/>
            <person name="Mueller-Roeber B."/>
            <person name="Rajamani S."/>
            <person name="Sayre R.T."/>
            <person name="Brokstein P."/>
            <person name="Dubchak I."/>
            <person name="Goodstein D."/>
            <person name="Hornick L."/>
            <person name="Huang Y.W."/>
            <person name="Jhaveri J."/>
            <person name="Luo Y."/>
            <person name="Martinez D."/>
            <person name="Ngau W.C."/>
            <person name="Otillar B."/>
            <person name="Poliakov A."/>
            <person name="Porter A."/>
            <person name="Szajkowski L."/>
            <person name="Werner G."/>
            <person name="Zhou K."/>
            <person name="Grigoriev I.V."/>
            <person name="Rokhsar D.S."/>
            <person name="Grossman A.R."/>
        </authorList>
    </citation>
    <scope>NUCLEOTIDE SEQUENCE [LARGE SCALE GENOMIC DNA]</scope>
    <source>
        <strain evidence="10">CC-503</strain>
    </source>
</reference>
<evidence type="ECO:0000256" key="5">
    <source>
        <dbReference type="ARBA" id="ARBA00023212"/>
    </source>
</evidence>
<dbReference type="PANTHER" id="PTHR12086">
    <property type="entry name" value="EF-HAND DOMAIN C-TERMINAL CONTAINING PROTEIN"/>
    <property type="match status" value="1"/>
</dbReference>